<dbReference type="EMBL" id="MU003504">
    <property type="protein sequence ID" value="KAF2471900.1"/>
    <property type="molecule type" value="Genomic_DNA"/>
</dbReference>
<keyword evidence="2" id="KW-1185">Reference proteome</keyword>
<name>A0ACB6QYG3_9PLEO</name>
<sequence length="107" mass="12290">IKKKYQLILDQLIGQDEERIRYLLKKFRNIVGTIVILVDPLPAALIASLLNISAEDVNIRLNSLHLVLHIPANDTPVKPLHISLRNFLLGSRTRDKTLLWLDKRATY</sequence>
<accession>A0ACB6QYG3</accession>
<feature type="non-terminal residue" evidence="1">
    <location>
        <position position="1"/>
    </location>
</feature>
<evidence type="ECO:0000313" key="1">
    <source>
        <dbReference type="EMBL" id="KAF2471900.1"/>
    </source>
</evidence>
<comment type="caution">
    <text evidence="1">The sequence shown here is derived from an EMBL/GenBank/DDBJ whole genome shotgun (WGS) entry which is preliminary data.</text>
</comment>
<dbReference type="Proteomes" id="UP000799755">
    <property type="component" value="Unassembled WGS sequence"/>
</dbReference>
<organism evidence="1 2">
    <name type="scientific">Lindgomyces ingoldianus</name>
    <dbReference type="NCBI Taxonomy" id="673940"/>
    <lineage>
        <taxon>Eukaryota</taxon>
        <taxon>Fungi</taxon>
        <taxon>Dikarya</taxon>
        <taxon>Ascomycota</taxon>
        <taxon>Pezizomycotina</taxon>
        <taxon>Dothideomycetes</taxon>
        <taxon>Pleosporomycetidae</taxon>
        <taxon>Pleosporales</taxon>
        <taxon>Lindgomycetaceae</taxon>
        <taxon>Lindgomyces</taxon>
    </lineage>
</organism>
<evidence type="ECO:0000313" key="2">
    <source>
        <dbReference type="Proteomes" id="UP000799755"/>
    </source>
</evidence>
<reference evidence="1" key="1">
    <citation type="journal article" date="2020" name="Stud. Mycol.">
        <title>101 Dothideomycetes genomes: a test case for predicting lifestyles and emergence of pathogens.</title>
        <authorList>
            <person name="Haridas S."/>
            <person name="Albert R."/>
            <person name="Binder M."/>
            <person name="Bloem J."/>
            <person name="Labutti K."/>
            <person name="Salamov A."/>
            <person name="Andreopoulos B."/>
            <person name="Baker S."/>
            <person name="Barry K."/>
            <person name="Bills G."/>
            <person name="Bluhm B."/>
            <person name="Cannon C."/>
            <person name="Castanera R."/>
            <person name="Culley D."/>
            <person name="Daum C."/>
            <person name="Ezra D."/>
            <person name="Gonzalez J."/>
            <person name="Henrissat B."/>
            <person name="Kuo A."/>
            <person name="Liang C."/>
            <person name="Lipzen A."/>
            <person name="Lutzoni F."/>
            <person name="Magnuson J."/>
            <person name="Mondo S."/>
            <person name="Nolan M."/>
            <person name="Ohm R."/>
            <person name="Pangilinan J."/>
            <person name="Park H.-J."/>
            <person name="Ramirez L."/>
            <person name="Alfaro M."/>
            <person name="Sun H."/>
            <person name="Tritt A."/>
            <person name="Yoshinaga Y."/>
            <person name="Zwiers L.-H."/>
            <person name="Turgeon B."/>
            <person name="Goodwin S."/>
            <person name="Spatafora J."/>
            <person name="Crous P."/>
            <person name="Grigoriev I."/>
        </authorList>
    </citation>
    <scope>NUCLEOTIDE SEQUENCE</scope>
    <source>
        <strain evidence="1">ATCC 200398</strain>
    </source>
</reference>
<proteinExistence type="predicted"/>
<protein>
    <submittedName>
        <fullName evidence="1">Uncharacterized protein</fullName>
    </submittedName>
</protein>
<gene>
    <name evidence="1" type="ORF">BDR25DRAFT_222794</name>
</gene>